<dbReference type="PANTHER" id="PTHR24321:SF8">
    <property type="entry name" value="ESTRADIOL 17-BETA-DEHYDROGENASE 8-RELATED"/>
    <property type="match status" value="1"/>
</dbReference>
<dbReference type="GO" id="GO:0016491">
    <property type="term" value="F:oxidoreductase activity"/>
    <property type="evidence" value="ECO:0007669"/>
    <property type="project" value="UniProtKB-KW"/>
</dbReference>
<dbReference type="PROSITE" id="PS00061">
    <property type="entry name" value="ADH_SHORT"/>
    <property type="match status" value="1"/>
</dbReference>
<comment type="caution">
    <text evidence="5">The sequence shown here is derived from an EMBL/GenBank/DDBJ whole genome shotgun (WGS) entry which is preliminary data.</text>
</comment>
<dbReference type="PRINTS" id="PR00081">
    <property type="entry name" value="GDHRDH"/>
</dbReference>
<gene>
    <name evidence="5" type="ORF">RW1_005_01570</name>
</gene>
<keyword evidence="2" id="KW-0560">Oxidoreductase</keyword>
<dbReference type="RefSeq" id="WP_037227354.1">
    <property type="nucleotide sequence ID" value="NZ_BAWF01000005.1"/>
</dbReference>
<dbReference type="Pfam" id="PF00106">
    <property type="entry name" value="adh_short"/>
    <property type="match status" value="1"/>
</dbReference>
<sequence length="277" mass="29614">MTGRVAGKVAFITGAARGQGRAHAIRLAQEGADIVAFDLCGPVETVTYAPSTPEDMDETVRRVENEGRKILPFQGDVREFDQVRSAVEQGVAALGRLDIVVANAGILTMAPAHEWTETQWQTMLGVNLTGVWHTAKAAIPTLIEQNEGGSIIATSSTMGLKASAGAIGYVAAKFGVTGIVKNLAHELAPYRVRVNSLHPTNVSTEMLDNEMVRKAFRPFLKNPTFEDAVGTYSSVNIWDLPWIEAVDVANALLWLASDEARYVTGAAVPVDLGAAAK</sequence>
<evidence type="ECO:0000256" key="1">
    <source>
        <dbReference type="ARBA" id="ARBA00006484"/>
    </source>
</evidence>
<proteinExistence type="inferred from homology"/>
<dbReference type="AlphaFoldDB" id="X0PL39"/>
<dbReference type="PANTHER" id="PTHR24321">
    <property type="entry name" value="DEHYDROGENASES, SHORT CHAIN"/>
    <property type="match status" value="1"/>
</dbReference>
<evidence type="ECO:0000256" key="4">
    <source>
        <dbReference type="RuleBase" id="RU000363"/>
    </source>
</evidence>
<evidence type="ECO:0000256" key="3">
    <source>
        <dbReference type="ARBA" id="ARBA00023027"/>
    </source>
</evidence>
<evidence type="ECO:0000313" key="6">
    <source>
        <dbReference type="Proteomes" id="UP000019491"/>
    </source>
</evidence>
<evidence type="ECO:0000256" key="2">
    <source>
        <dbReference type="ARBA" id="ARBA00023002"/>
    </source>
</evidence>
<accession>X0PL39</accession>
<keyword evidence="3" id="KW-0520">NAD</keyword>
<protein>
    <submittedName>
        <fullName evidence="5">Putative carveol dehydrogenase</fullName>
    </submittedName>
</protein>
<reference evidence="5 6" key="1">
    <citation type="submission" date="2014-02" db="EMBL/GenBank/DDBJ databases">
        <title>Whole genome shotgun sequence of Rhodococcus wratislaviensis NBRC 100605.</title>
        <authorList>
            <person name="Hosoyama A."/>
            <person name="Tsuchikane K."/>
            <person name="Yoshida I."/>
            <person name="Ohji S."/>
            <person name="Ichikawa N."/>
            <person name="Yamazoe A."/>
            <person name="Fujita N."/>
        </authorList>
    </citation>
    <scope>NUCLEOTIDE SEQUENCE [LARGE SCALE GENOMIC DNA]</scope>
    <source>
        <strain evidence="5 6">NBRC 100605</strain>
    </source>
</reference>
<dbReference type="InterPro" id="IPR020904">
    <property type="entry name" value="Sc_DH/Rdtase_CS"/>
</dbReference>
<evidence type="ECO:0000313" key="5">
    <source>
        <dbReference type="EMBL" id="GAF43048.1"/>
    </source>
</evidence>
<dbReference type="PRINTS" id="PR00080">
    <property type="entry name" value="SDRFAMILY"/>
</dbReference>
<dbReference type="EMBL" id="BAWF01000005">
    <property type="protein sequence ID" value="GAF43048.1"/>
    <property type="molecule type" value="Genomic_DNA"/>
</dbReference>
<dbReference type="InterPro" id="IPR023985">
    <property type="entry name" value="SDR_subfam_1"/>
</dbReference>
<comment type="similarity">
    <text evidence="1 4">Belongs to the short-chain dehydrogenases/reductases (SDR) family.</text>
</comment>
<dbReference type="InterPro" id="IPR002347">
    <property type="entry name" value="SDR_fam"/>
</dbReference>
<dbReference type="SUPFAM" id="SSF51735">
    <property type="entry name" value="NAD(P)-binding Rossmann-fold domains"/>
    <property type="match status" value="1"/>
</dbReference>
<dbReference type="CDD" id="cd05233">
    <property type="entry name" value="SDR_c"/>
    <property type="match status" value="1"/>
</dbReference>
<keyword evidence="6" id="KW-1185">Reference proteome</keyword>
<dbReference type="InterPro" id="IPR036291">
    <property type="entry name" value="NAD(P)-bd_dom_sf"/>
</dbReference>
<dbReference type="Proteomes" id="UP000019491">
    <property type="component" value="Unassembled WGS sequence"/>
</dbReference>
<dbReference type="FunFam" id="3.40.50.720:FF:000084">
    <property type="entry name" value="Short-chain dehydrogenase reductase"/>
    <property type="match status" value="1"/>
</dbReference>
<dbReference type="NCBIfam" id="NF009467">
    <property type="entry name" value="PRK12826.1-3"/>
    <property type="match status" value="1"/>
</dbReference>
<organism evidence="5 6">
    <name type="scientific">Rhodococcus wratislaviensis NBRC 100605</name>
    <dbReference type="NCBI Taxonomy" id="1219028"/>
    <lineage>
        <taxon>Bacteria</taxon>
        <taxon>Bacillati</taxon>
        <taxon>Actinomycetota</taxon>
        <taxon>Actinomycetes</taxon>
        <taxon>Mycobacteriales</taxon>
        <taxon>Nocardiaceae</taxon>
        <taxon>Rhodococcus</taxon>
    </lineage>
</organism>
<dbReference type="Gene3D" id="3.40.50.720">
    <property type="entry name" value="NAD(P)-binding Rossmann-like Domain"/>
    <property type="match status" value="1"/>
</dbReference>
<name>X0PL39_RHOWR</name>
<dbReference type="NCBIfam" id="TIGR03971">
    <property type="entry name" value="SDR_subfam_1"/>
    <property type="match status" value="1"/>
</dbReference>